<name>A0A085J536_9GAMM</name>
<protein>
    <submittedName>
        <fullName evidence="2">Uncharacterized protein</fullName>
    </submittedName>
</protein>
<accession>A0A085J536</accession>
<reference evidence="2 3" key="1">
    <citation type="submission" date="2014-05" db="EMBL/GenBank/DDBJ databases">
        <title>ATOL: Assembling a taxonomically balanced genome-scale reconstruction of the evolutionary history of the Enterobacteriaceae.</title>
        <authorList>
            <person name="Plunkett G.III."/>
            <person name="Neeno-Eckwall E.C."/>
            <person name="Glasner J.D."/>
            <person name="Perna N.T."/>
        </authorList>
    </citation>
    <scope>NUCLEOTIDE SEQUENCE [LARGE SCALE GENOMIC DNA]</scope>
    <source>
        <strain evidence="2 3">ATCC 33301</strain>
    </source>
</reference>
<organism evidence="2 3">
    <name type="scientific">Tatumella ptyseos ATCC 33301</name>
    <dbReference type="NCBI Taxonomy" id="1005995"/>
    <lineage>
        <taxon>Bacteria</taxon>
        <taxon>Pseudomonadati</taxon>
        <taxon>Pseudomonadota</taxon>
        <taxon>Gammaproteobacteria</taxon>
        <taxon>Enterobacterales</taxon>
        <taxon>Erwiniaceae</taxon>
        <taxon>Tatumella</taxon>
    </lineage>
</organism>
<gene>
    <name evidence="2" type="ORF">GTPT_3414</name>
</gene>
<dbReference type="AlphaFoldDB" id="A0A085J536"/>
<feature type="compositionally biased region" description="Basic and acidic residues" evidence="1">
    <location>
        <begin position="32"/>
        <end position="46"/>
    </location>
</feature>
<dbReference type="Proteomes" id="UP000028602">
    <property type="component" value="Unassembled WGS sequence"/>
</dbReference>
<feature type="region of interest" description="Disordered" evidence="1">
    <location>
        <begin position="1"/>
        <end position="46"/>
    </location>
</feature>
<evidence type="ECO:0000313" key="3">
    <source>
        <dbReference type="Proteomes" id="UP000028602"/>
    </source>
</evidence>
<sequence length="46" mass="5122">MPGEQVLGRYPQRRTQSDGQAEPAGTPAKARLSQDGESWRAVRPER</sequence>
<comment type="caution">
    <text evidence="2">The sequence shown here is derived from an EMBL/GenBank/DDBJ whole genome shotgun (WGS) entry which is preliminary data.</text>
</comment>
<evidence type="ECO:0000313" key="2">
    <source>
        <dbReference type="EMBL" id="KFD15582.1"/>
    </source>
</evidence>
<dbReference type="EMBL" id="JMPR01000080">
    <property type="protein sequence ID" value="KFD15582.1"/>
    <property type="molecule type" value="Genomic_DNA"/>
</dbReference>
<evidence type="ECO:0000256" key="1">
    <source>
        <dbReference type="SAM" id="MobiDB-lite"/>
    </source>
</evidence>
<keyword evidence="3" id="KW-1185">Reference proteome</keyword>
<proteinExistence type="predicted"/>